<comment type="similarity">
    <text evidence="4">Belongs to the alanine racemase family.</text>
</comment>
<dbReference type="InterPro" id="IPR009006">
    <property type="entry name" value="Ala_racemase/Decarboxylase_C"/>
</dbReference>
<evidence type="ECO:0000256" key="6">
    <source>
        <dbReference type="PIRSR" id="PIRSR600821-52"/>
    </source>
</evidence>
<dbReference type="GO" id="GO:0030632">
    <property type="term" value="P:D-alanine biosynthetic process"/>
    <property type="evidence" value="ECO:0007669"/>
    <property type="project" value="UniProtKB-UniRule"/>
</dbReference>
<dbReference type="PRINTS" id="PR00992">
    <property type="entry name" value="ALARACEMASE"/>
</dbReference>
<evidence type="ECO:0000256" key="5">
    <source>
        <dbReference type="PIRSR" id="PIRSR600821-50"/>
    </source>
</evidence>
<dbReference type="Pfam" id="PF01168">
    <property type="entry name" value="Ala_racemase_N"/>
    <property type="match status" value="1"/>
</dbReference>
<feature type="binding site" evidence="4 6">
    <location>
        <position position="125"/>
    </location>
    <ligand>
        <name>substrate</name>
    </ligand>
</feature>
<dbReference type="SMART" id="SM01005">
    <property type="entry name" value="Ala_racemase_C"/>
    <property type="match status" value="1"/>
</dbReference>
<dbReference type="GO" id="GO:0005829">
    <property type="term" value="C:cytosol"/>
    <property type="evidence" value="ECO:0007669"/>
    <property type="project" value="TreeGrafter"/>
</dbReference>
<dbReference type="PANTHER" id="PTHR30511">
    <property type="entry name" value="ALANINE RACEMASE"/>
    <property type="match status" value="1"/>
</dbReference>
<dbReference type="FunFam" id="3.20.20.10:FF:000002">
    <property type="entry name" value="Alanine racemase"/>
    <property type="match status" value="1"/>
</dbReference>
<feature type="active site" description="Proton acceptor; specific for L-alanine" evidence="4">
    <location>
        <position position="252"/>
    </location>
</feature>
<feature type="active site" description="Proton acceptor; specific for D-alanine" evidence="4">
    <location>
        <position position="36"/>
    </location>
</feature>
<evidence type="ECO:0000256" key="2">
    <source>
        <dbReference type="ARBA" id="ARBA00022898"/>
    </source>
</evidence>
<keyword evidence="2 4" id="KW-0663">Pyridoxal phosphate</keyword>
<evidence type="ECO:0000313" key="8">
    <source>
        <dbReference type="EMBL" id="CAA9477693.1"/>
    </source>
</evidence>
<dbReference type="PANTHER" id="PTHR30511:SF0">
    <property type="entry name" value="ALANINE RACEMASE, CATABOLIC-RELATED"/>
    <property type="match status" value="1"/>
</dbReference>
<accession>A0A6J4RWP9</accession>
<evidence type="ECO:0000256" key="3">
    <source>
        <dbReference type="ARBA" id="ARBA00023235"/>
    </source>
</evidence>
<dbReference type="InterPro" id="IPR029066">
    <property type="entry name" value="PLP-binding_barrel"/>
</dbReference>
<dbReference type="InterPro" id="IPR011079">
    <property type="entry name" value="Ala_racemase_C"/>
</dbReference>
<evidence type="ECO:0000256" key="4">
    <source>
        <dbReference type="HAMAP-Rule" id="MF_01201"/>
    </source>
</evidence>
<dbReference type="Pfam" id="PF00842">
    <property type="entry name" value="Ala_racemase_C"/>
    <property type="match status" value="1"/>
</dbReference>
<organism evidence="8">
    <name type="scientific">uncultured Solirubrobacteraceae bacterium</name>
    <dbReference type="NCBI Taxonomy" id="1162706"/>
    <lineage>
        <taxon>Bacteria</taxon>
        <taxon>Bacillati</taxon>
        <taxon>Actinomycetota</taxon>
        <taxon>Thermoleophilia</taxon>
        <taxon>Solirubrobacterales</taxon>
        <taxon>Solirubrobacteraceae</taxon>
        <taxon>environmental samples</taxon>
    </lineage>
</organism>
<dbReference type="EC" id="5.1.1.1" evidence="4"/>
<evidence type="ECO:0000256" key="1">
    <source>
        <dbReference type="ARBA" id="ARBA00001933"/>
    </source>
</evidence>
<protein>
    <recommendedName>
        <fullName evidence="4">Alanine racemase</fullName>
        <ecNumber evidence="4">5.1.1.1</ecNumber>
    </recommendedName>
</protein>
<reference evidence="8" key="1">
    <citation type="submission" date="2020-02" db="EMBL/GenBank/DDBJ databases">
        <authorList>
            <person name="Meier V. D."/>
        </authorList>
    </citation>
    <scope>NUCLEOTIDE SEQUENCE</scope>
    <source>
        <strain evidence="8">AVDCRST_MAG53</strain>
    </source>
</reference>
<dbReference type="AlphaFoldDB" id="A0A6J4RWP9"/>
<comment type="catalytic activity">
    <reaction evidence="4">
        <text>L-alanine = D-alanine</text>
        <dbReference type="Rhea" id="RHEA:20249"/>
        <dbReference type="ChEBI" id="CHEBI:57416"/>
        <dbReference type="ChEBI" id="CHEBI:57972"/>
        <dbReference type="EC" id="5.1.1.1"/>
    </reaction>
</comment>
<dbReference type="InterPro" id="IPR001608">
    <property type="entry name" value="Ala_racemase_N"/>
</dbReference>
<sequence length="357" mass="36678">MALRAQAHIDPAALAANAVTLRAVLSRGTRLCAVVKADGYGHGAALAAAHTGADWLAVATALEAAGLRAAGFATPRILVMGALSPAEREIALAARADIVAWNLASLDGLPSVARVHVKLDSGMGRLGTRSPEQATAVAEALAARGQLAGLMTHFATADVPGDPFFAEQLSRFTAWARPLNARFPDALVHAANSAATLAAPAAHFDMVRAGVALYGLDPANTDPARLALRPALRLTSYVAAVKACAAGESAGYGRRFVAARDTVLATVPIGYGDGWRRGLTNNADVVIHGERYPLVGTVSMDNITVDLGPGGSPVRPGDTVTLIGDGITAEEVAGRLGTLNYEVTCGLTARVTRTEVA</sequence>
<comment type="cofactor">
    <cofactor evidence="1 4 5">
        <name>pyridoxal 5'-phosphate</name>
        <dbReference type="ChEBI" id="CHEBI:597326"/>
    </cofactor>
</comment>
<gene>
    <name evidence="8" type="ORF">AVDCRST_MAG53-435</name>
</gene>
<keyword evidence="3 4" id="KW-0413">Isomerase</keyword>
<dbReference type="SUPFAM" id="SSF50621">
    <property type="entry name" value="Alanine racemase C-terminal domain-like"/>
    <property type="match status" value="1"/>
</dbReference>
<dbReference type="PROSITE" id="PS00395">
    <property type="entry name" value="ALANINE_RACEMASE"/>
    <property type="match status" value="1"/>
</dbReference>
<dbReference type="UniPathway" id="UPA00042">
    <property type="reaction ID" value="UER00497"/>
</dbReference>
<feature type="modified residue" description="N6-(pyridoxal phosphate)lysine" evidence="4 5">
    <location>
        <position position="36"/>
    </location>
</feature>
<dbReference type="GO" id="GO:0008784">
    <property type="term" value="F:alanine racemase activity"/>
    <property type="evidence" value="ECO:0007669"/>
    <property type="project" value="UniProtKB-UniRule"/>
</dbReference>
<feature type="domain" description="Alanine racemase C-terminal" evidence="7">
    <location>
        <begin position="231"/>
        <end position="356"/>
    </location>
</feature>
<dbReference type="InterPro" id="IPR020622">
    <property type="entry name" value="Ala_racemase_pyridoxalP-BS"/>
</dbReference>
<dbReference type="SUPFAM" id="SSF51419">
    <property type="entry name" value="PLP-binding barrel"/>
    <property type="match status" value="1"/>
</dbReference>
<dbReference type="NCBIfam" id="TIGR00492">
    <property type="entry name" value="alr"/>
    <property type="match status" value="1"/>
</dbReference>
<evidence type="ECO:0000259" key="7">
    <source>
        <dbReference type="SMART" id="SM01005"/>
    </source>
</evidence>
<dbReference type="Gene3D" id="3.20.20.10">
    <property type="entry name" value="Alanine racemase"/>
    <property type="match status" value="1"/>
</dbReference>
<dbReference type="Gene3D" id="2.40.37.10">
    <property type="entry name" value="Lyase, Ornithine Decarboxylase, Chain A, domain 1"/>
    <property type="match status" value="1"/>
</dbReference>
<comment type="pathway">
    <text evidence="4">Amino-acid biosynthesis; D-alanine biosynthesis; D-alanine from L-alanine: step 1/1.</text>
</comment>
<dbReference type="HAMAP" id="MF_01201">
    <property type="entry name" value="Ala_racemase"/>
    <property type="match status" value="1"/>
</dbReference>
<dbReference type="EMBL" id="CADCVR010000018">
    <property type="protein sequence ID" value="CAA9477693.1"/>
    <property type="molecule type" value="Genomic_DNA"/>
</dbReference>
<comment type="function">
    <text evidence="4">Catalyzes the interconversion of L-alanine and D-alanine. May also act on other amino acids.</text>
</comment>
<feature type="binding site" evidence="4 6">
    <location>
        <position position="300"/>
    </location>
    <ligand>
        <name>substrate</name>
    </ligand>
</feature>
<dbReference type="GO" id="GO:0030170">
    <property type="term" value="F:pyridoxal phosphate binding"/>
    <property type="evidence" value="ECO:0007669"/>
    <property type="project" value="UniProtKB-UniRule"/>
</dbReference>
<proteinExistence type="inferred from homology"/>
<name>A0A6J4RWP9_9ACTN</name>
<dbReference type="CDD" id="cd00430">
    <property type="entry name" value="PLPDE_III_AR"/>
    <property type="match status" value="1"/>
</dbReference>
<dbReference type="InterPro" id="IPR000821">
    <property type="entry name" value="Ala_racemase"/>
</dbReference>